<evidence type="ECO:0008006" key="4">
    <source>
        <dbReference type="Google" id="ProtNLM"/>
    </source>
</evidence>
<keyword evidence="1" id="KW-1133">Transmembrane helix</keyword>
<dbReference type="InterPro" id="IPR016181">
    <property type="entry name" value="Acyl_CoA_acyltransferase"/>
</dbReference>
<dbReference type="Gene3D" id="3.40.630.30">
    <property type="match status" value="1"/>
</dbReference>
<keyword evidence="1" id="KW-0812">Transmembrane</keyword>
<dbReference type="SUPFAM" id="SSF55729">
    <property type="entry name" value="Acyl-CoA N-acyltransferases (Nat)"/>
    <property type="match status" value="1"/>
</dbReference>
<dbReference type="EMBL" id="ABOX02000033">
    <property type="protein sequence ID" value="EEF59077.1"/>
    <property type="molecule type" value="Genomic_DNA"/>
</dbReference>
<name>B9XM84_PEDPL</name>
<comment type="caution">
    <text evidence="2">The sequence shown here is derived from an EMBL/GenBank/DDBJ whole genome shotgun (WGS) entry which is preliminary data.</text>
</comment>
<feature type="transmembrane region" description="Helical" evidence="1">
    <location>
        <begin position="178"/>
        <end position="198"/>
    </location>
</feature>
<proteinExistence type="predicted"/>
<sequence>MSPSEFRVRRATVDDLQKLVSLWNSMKFTGDDLEKRLTEFQIAETAEGQLLGAIGVQIIGRHGRLHGEGFTDFALADHLRPHLWERVQSLARNHGLVRLWTQEEAPFWKQAGLQPSSAEVLGKLPPAWASPGAEWLTLQLRDEQAVEVDLDKEFTRFMETEKLKTTGIMRQARTLKQLAMILGIILAGGVLVISIFILKNRFAFPSH</sequence>
<dbReference type="RefSeq" id="WP_007416923.1">
    <property type="nucleotide sequence ID" value="NZ_ABOX02000033.1"/>
</dbReference>
<reference evidence="2 3" key="1">
    <citation type="journal article" date="2011" name="J. Bacteriol.">
        <title>Genome sequence of 'Pedosphaera parvula' Ellin514, an aerobic Verrucomicrobial isolate from pasture soil.</title>
        <authorList>
            <person name="Kant R."/>
            <person name="van Passel M.W."/>
            <person name="Sangwan P."/>
            <person name="Palva A."/>
            <person name="Lucas S."/>
            <person name="Copeland A."/>
            <person name="Lapidus A."/>
            <person name="Glavina Del Rio T."/>
            <person name="Dalin E."/>
            <person name="Tice H."/>
            <person name="Bruce D."/>
            <person name="Goodwin L."/>
            <person name="Pitluck S."/>
            <person name="Chertkov O."/>
            <person name="Larimer F.W."/>
            <person name="Land M.L."/>
            <person name="Hauser L."/>
            <person name="Brettin T.S."/>
            <person name="Detter J.C."/>
            <person name="Han S."/>
            <person name="de Vos W.M."/>
            <person name="Janssen P.H."/>
            <person name="Smidt H."/>
        </authorList>
    </citation>
    <scope>NUCLEOTIDE SEQUENCE [LARGE SCALE GENOMIC DNA]</scope>
    <source>
        <strain evidence="2 3">Ellin514</strain>
    </source>
</reference>
<evidence type="ECO:0000313" key="3">
    <source>
        <dbReference type="Proteomes" id="UP000003688"/>
    </source>
</evidence>
<dbReference type="Proteomes" id="UP000003688">
    <property type="component" value="Unassembled WGS sequence"/>
</dbReference>
<accession>B9XM84</accession>
<evidence type="ECO:0000256" key="1">
    <source>
        <dbReference type="SAM" id="Phobius"/>
    </source>
</evidence>
<dbReference type="OrthoDB" id="9793138at2"/>
<evidence type="ECO:0000313" key="2">
    <source>
        <dbReference type="EMBL" id="EEF59077.1"/>
    </source>
</evidence>
<dbReference type="AlphaFoldDB" id="B9XM84"/>
<organism evidence="2 3">
    <name type="scientific">Pedosphaera parvula (strain Ellin514)</name>
    <dbReference type="NCBI Taxonomy" id="320771"/>
    <lineage>
        <taxon>Bacteria</taxon>
        <taxon>Pseudomonadati</taxon>
        <taxon>Verrucomicrobiota</taxon>
        <taxon>Pedosphaerae</taxon>
        <taxon>Pedosphaerales</taxon>
        <taxon>Pedosphaeraceae</taxon>
        <taxon>Pedosphaera</taxon>
    </lineage>
</organism>
<keyword evidence="1" id="KW-0472">Membrane</keyword>
<protein>
    <recommendedName>
        <fullName evidence="4">N-acetyltransferase domain-containing protein</fullName>
    </recommendedName>
</protein>
<keyword evidence="3" id="KW-1185">Reference proteome</keyword>
<gene>
    <name evidence="2" type="ORF">Cflav_PD2205</name>
</gene>